<dbReference type="KEGG" id="cnc:CNE_BB1p04200"/>
<evidence type="ECO:0000259" key="2">
    <source>
        <dbReference type="Pfam" id="PF04909"/>
    </source>
</evidence>
<evidence type="ECO:0000313" key="3">
    <source>
        <dbReference type="EMBL" id="AEI81844.1"/>
    </source>
</evidence>
<organism evidence="3 4">
    <name type="scientific">Cupriavidus necator (strain ATCC 43291 / DSM 13513 / CCUG 52238 / LMG 8453 / N-1)</name>
    <name type="common">Ralstonia eutropha</name>
    <dbReference type="NCBI Taxonomy" id="1042878"/>
    <lineage>
        <taxon>Bacteria</taxon>
        <taxon>Pseudomonadati</taxon>
        <taxon>Pseudomonadota</taxon>
        <taxon>Betaproteobacteria</taxon>
        <taxon>Burkholderiales</taxon>
        <taxon>Burkholderiaceae</taxon>
        <taxon>Cupriavidus</taxon>
    </lineage>
</organism>
<evidence type="ECO:0000313" key="4">
    <source>
        <dbReference type="Proteomes" id="UP000006798"/>
    </source>
</evidence>
<name>F8GWX4_CUPNN</name>
<proteinExistence type="predicted"/>
<geneLocation type="plasmid" evidence="3 4">
    <name>pBB1</name>
</geneLocation>
<dbReference type="PANTHER" id="PTHR21240:SF28">
    <property type="entry name" value="ISO-OROTATE DECARBOXYLASE (EUROFUNG)"/>
    <property type="match status" value="1"/>
</dbReference>
<sequence>MSEQKADPVIEVNPENQWRLITPGSDSWPRSPRPNSNKKKYFMVTVDSHMSPPPTLFKDRIDKRFVDRLPRFEVRDGKKYIVQEGLPPARVAETRLEGEDELRTKAGAYLIHDPMTIEERHRNLDLDGVDGEIIFPNGAALLMFTSRDAEFLMAQARVWNDWLWQECAPYKHRTKAIAAIPTVDIDMAVAEVQRVAKMGYDIIMLPNKPVFGPPELGQPNYNLPEYDRLWAAIQDADLAITFHVSTGQDPRTASGNGGAILNFCIHSLGPTIEPVVALCASGVIERFPGIRFATIEANGGWAPWLLDRMDEAYRTHHFWVRPKLKNLPSEYYRANGAASVGEDRAALMLADAYGLENNFMWANDYPHHEGTWPHSAESIERTCATLKEESRAKILGLNAARFFKFDIPKHYLD</sequence>
<dbReference type="Pfam" id="PF04909">
    <property type="entry name" value="Amidohydro_2"/>
    <property type="match status" value="1"/>
</dbReference>
<dbReference type="PANTHER" id="PTHR21240">
    <property type="entry name" value="2-AMINO-3-CARBOXYLMUCONATE-6-SEMIALDEHYDE DECARBOXYLASE"/>
    <property type="match status" value="1"/>
</dbReference>
<dbReference type="InterPro" id="IPR032465">
    <property type="entry name" value="ACMSD"/>
</dbReference>
<dbReference type="GO" id="GO:0005737">
    <property type="term" value="C:cytoplasm"/>
    <property type="evidence" value="ECO:0007669"/>
    <property type="project" value="TreeGrafter"/>
</dbReference>
<dbReference type="EMBL" id="CP002879">
    <property type="protein sequence ID" value="AEI81844.1"/>
    <property type="molecule type" value="Genomic_DNA"/>
</dbReference>
<dbReference type="GO" id="GO:0016831">
    <property type="term" value="F:carboxy-lyase activity"/>
    <property type="evidence" value="ECO:0007669"/>
    <property type="project" value="InterPro"/>
</dbReference>
<dbReference type="InterPro" id="IPR006680">
    <property type="entry name" value="Amidohydro-rel"/>
</dbReference>
<feature type="domain" description="Amidohydrolase-related" evidence="2">
    <location>
        <begin position="125"/>
        <end position="405"/>
    </location>
</feature>
<reference evidence="3 4" key="1">
    <citation type="journal article" date="2011" name="J. Bacteriol.">
        <title>Complete genome sequence of the type strain Cupriavidus necator N-1.</title>
        <authorList>
            <person name="Poehlein A."/>
            <person name="Kusian B."/>
            <person name="Friedrich B."/>
            <person name="Daniel R."/>
            <person name="Bowien B."/>
        </authorList>
    </citation>
    <scope>NUCLEOTIDE SEQUENCE [LARGE SCALE GENOMIC DNA]</scope>
    <source>
        <strain evidence="4">ATCC 43291 / DSM 13513 / CCUG 52238 / LMG 8453 / N-1</strain>
        <plasmid evidence="3 4">pBB1</plasmid>
    </source>
</reference>
<dbReference type="GO" id="GO:0016787">
    <property type="term" value="F:hydrolase activity"/>
    <property type="evidence" value="ECO:0007669"/>
    <property type="project" value="UniProtKB-KW"/>
</dbReference>
<evidence type="ECO:0000256" key="1">
    <source>
        <dbReference type="ARBA" id="ARBA00023239"/>
    </source>
</evidence>
<dbReference type="AlphaFoldDB" id="F8GWX4"/>
<dbReference type="Gene3D" id="3.20.20.140">
    <property type="entry name" value="Metal-dependent hydrolases"/>
    <property type="match status" value="1"/>
</dbReference>
<dbReference type="SUPFAM" id="SSF51556">
    <property type="entry name" value="Metallo-dependent hydrolases"/>
    <property type="match status" value="1"/>
</dbReference>
<dbReference type="InterPro" id="IPR032466">
    <property type="entry name" value="Metal_Hydrolase"/>
</dbReference>
<protein>
    <submittedName>
        <fullName evidence="3">Amidohydrolase 2</fullName>
    </submittedName>
</protein>
<keyword evidence="3" id="KW-0378">Hydrolase</keyword>
<accession>F8GWX4</accession>
<dbReference type="Proteomes" id="UP000006798">
    <property type="component" value="Plasmid pBB1"/>
</dbReference>
<dbReference type="HOGENOM" id="CLU_039329_0_0_4"/>
<keyword evidence="3" id="KW-0614">Plasmid</keyword>
<gene>
    <name evidence="3" type="ordered locus">CNE_BB1p04200</name>
</gene>
<keyword evidence="1" id="KW-0456">Lyase</keyword>
<dbReference type="GO" id="GO:0019748">
    <property type="term" value="P:secondary metabolic process"/>
    <property type="evidence" value="ECO:0007669"/>
    <property type="project" value="TreeGrafter"/>
</dbReference>